<dbReference type="OrthoDB" id="2016523at2759"/>
<evidence type="ECO:0000313" key="8">
    <source>
        <dbReference type="Proteomes" id="UP000887568"/>
    </source>
</evidence>
<evidence type="ECO:0000259" key="6">
    <source>
        <dbReference type="Pfam" id="PF23524"/>
    </source>
</evidence>
<keyword evidence="8" id="KW-1185">Reference proteome</keyword>
<dbReference type="GO" id="GO:0006487">
    <property type="term" value="P:protein N-linked glycosylation"/>
    <property type="evidence" value="ECO:0007669"/>
    <property type="project" value="TreeGrafter"/>
</dbReference>
<dbReference type="InterPro" id="IPR056576">
    <property type="entry name" value="MGAT4_A/B/C_C"/>
</dbReference>
<evidence type="ECO:0000256" key="1">
    <source>
        <dbReference type="ARBA" id="ARBA00004922"/>
    </source>
</evidence>
<comment type="pathway">
    <text evidence="1">Protein modification; protein glycosylation.</text>
</comment>
<evidence type="ECO:0000313" key="7">
    <source>
        <dbReference type="EnsemblMetazoa" id="XP_038056891.1"/>
    </source>
</evidence>
<evidence type="ECO:0000256" key="2">
    <source>
        <dbReference type="ARBA" id="ARBA00022676"/>
    </source>
</evidence>
<keyword evidence="2" id="KW-0328">Glycosyltransferase</keyword>
<keyword evidence="4" id="KW-0175">Coiled coil</keyword>
<protein>
    <submittedName>
        <fullName evidence="7">Uncharacterized protein</fullName>
    </submittedName>
</protein>
<accession>A0A914A0N1</accession>
<dbReference type="Proteomes" id="UP000887568">
    <property type="component" value="Unplaced"/>
</dbReference>
<evidence type="ECO:0000256" key="3">
    <source>
        <dbReference type="ARBA" id="ARBA00022679"/>
    </source>
</evidence>
<proteinExistence type="predicted"/>
<keyword evidence="3" id="KW-0808">Transferase</keyword>
<dbReference type="GeneID" id="119728654"/>
<dbReference type="Pfam" id="PF23524">
    <property type="entry name" value="MGAT4A_C"/>
    <property type="match status" value="1"/>
</dbReference>
<dbReference type="PANTHER" id="PTHR12062">
    <property type="entry name" value="N-ACETYLGLUCOSAMINYLTRANSFERASE VI"/>
    <property type="match status" value="1"/>
</dbReference>
<dbReference type="GO" id="GO:0008375">
    <property type="term" value="F:acetylglucosaminyltransferase activity"/>
    <property type="evidence" value="ECO:0007669"/>
    <property type="project" value="TreeGrafter"/>
</dbReference>
<feature type="domain" description="MGAT4 conserved region" evidence="5">
    <location>
        <begin position="114"/>
        <end position="390"/>
    </location>
</feature>
<dbReference type="AlphaFoldDB" id="A0A914A0N1"/>
<dbReference type="Pfam" id="PF04666">
    <property type="entry name" value="MGAT4_cons"/>
    <property type="match status" value="1"/>
</dbReference>
<evidence type="ECO:0000256" key="4">
    <source>
        <dbReference type="SAM" id="Coils"/>
    </source>
</evidence>
<reference evidence="7" key="1">
    <citation type="submission" date="2022-11" db="UniProtKB">
        <authorList>
            <consortium name="EnsemblMetazoa"/>
        </authorList>
    </citation>
    <scope>IDENTIFICATION</scope>
</reference>
<dbReference type="RefSeq" id="XP_038056891.1">
    <property type="nucleotide sequence ID" value="XM_038200963.1"/>
</dbReference>
<dbReference type="EnsemblMetazoa" id="XM_038200963.1">
    <property type="protein sequence ID" value="XP_038056891.1"/>
    <property type="gene ID" value="LOC119728654"/>
</dbReference>
<dbReference type="GO" id="GO:0005793">
    <property type="term" value="C:endoplasmic reticulum-Golgi intermediate compartment"/>
    <property type="evidence" value="ECO:0007669"/>
    <property type="project" value="TreeGrafter"/>
</dbReference>
<dbReference type="OMA" id="QFAHINP"/>
<sequence length="554" mass="64073">MGPRTRKFWLVFCSVFATFSFFAVLNRTDDNDVYEYTAKLQELQVRIRNTELQSDTRKAEVRHLQREIQKIREEVARGNISNQFLQSEASHETLAKLRSQLLQGQNDGNWSMMHLPSILQYMPHLIGKPDSLQPAFHLSKGVTQVSMVIGVPTIKRDVESYLMETLSSLVAGLSPEEKIDCLIVVLIAEVDIDFVRKQASLIQSNFQPELDSGLLEVISPRPDYYPDLNAVRETFGDTQDRVKWRTKQNLDFSYLMMYSQSRGKYYVQLEDDLVAQAGYFTTMKTFAMQQQNKNWLLLEFSALGFIGKMFKTRDLNMIVEFFLMFHKDKPIDWLLDHILYVKVCNPEKDPKHCSREKAAYRIRYKPSQFQHIGLHSSLKGKVQKLKDKDFKKGFKRQFAHINPNAEVSSTINHYMKYTLLKAYQGEDIFWGTTPSAGDLVKFKFVPPILIQEFQFVSSNEQNPGDKLYNTIVEVLPSYQREKKEGILEADDSKDGQTNRTEDGYIQVGQFDEGKAIGKVNSNIGEVEELRLRVMEDLKNWVILSNIHIVPVVKK</sequence>
<dbReference type="GO" id="GO:0005795">
    <property type="term" value="C:Golgi stack"/>
    <property type="evidence" value="ECO:0007669"/>
    <property type="project" value="TreeGrafter"/>
</dbReference>
<dbReference type="GO" id="GO:0005783">
    <property type="term" value="C:endoplasmic reticulum"/>
    <property type="evidence" value="ECO:0007669"/>
    <property type="project" value="TreeGrafter"/>
</dbReference>
<feature type="coiled-coil region" evidence="4">
    <location>
        <begin position="33"/>
        <end position="74"/>
    </location>
</feature>
<organism evidence="7 8">
    <name type="scientific">Patiria miniata</name>
    <name type="common">Bat star</name>
    <name type="synonym">Asterina miniata</name>
    <dbReference type="NCBI Taxonomy" id="46514"/>
    <lineage>
        <taxon>Eukaryota</taxon>
        <taxon>Metazoa</taxon>
        <taxon>Echinodermata</taxon>
        <taxon>Eleutherozoa</taxon>
        <taxon>Asterozoa</taxon>
        <taxon>Asteroidea</taxon>
        <taxon>Valvatacea</taxon>
        <taxon>Valvatida</taxon>
        <taxon>Asterinidae</taxon>
        <taxon>Patiria</taxon>
    </lineage>
</organism>
<evidence type="ECO:0000259" key="5">
    <source>
        <dbReference type="Pfam" id="PF04666"/>
    </source>
</evidence>
<dbReference type="InterPro" id="IPR006759">
    <property type="entry name" value="Glyco_transf_54"/>
</dbReference>
<dbReference type="InterPro" id="IPR057279">
    <property type="entry name" value="MGAT4"/>
</dbReference>
<dbReference type="PANTHER" id="PTHR12062:SF9">
    <property type="entry name" value="ALPHA-1,3-MANNOSYL-GLYCOPROTEIN 4-BETA-N-ACETYLGLUCOSAMINYLTRANSFERASE A, ISOFORM A"/>
    <property type="match status" value="1"/>
</dbReference>
<name>A0A914A0N1_PATMI</name>
<feature type="domain" description="MGAT4 A/B/C C-terminal" evidence="6">
    <location>
        <begin position="405"/>
        <end position="544"/>
    </location>
</feature>